<dbReference type="GO" id="GO:0005886">
    <property type="term" value="C:plasma membrane"/>
    <property type="evidence" value="ECO:0007669"/>
    <property type="project" value="TreeGrafter"/>
</dbReference>
<dbReference type="AlphaFoldDB" id="A0A2C9K8T0"/>
<evidence type="ECO:0000313" key="18">
    <source>
        <dbReference type="EnsemblMetazoa" id="BGLB016581-PA"/>
    </source>
</evidence>
<keyword evidence="12 15" id="KW-0456">Lyase</keyword>
<comment type="similarity">
    <text evidence="3">Belongs to the PRP38 family.</text>
</comment>
<feature type="chain" id="PRO_5025080322" description="Carbonic anhydrase" evidence="15">
    <location>
        <begin position="21"/>
        <end position="1132"/>
    </location>
</feature>
<dbReference type="EnsemblMetazoa" id="BGLB016581-RA">
    <property type="protein sequence ID" value="BGLB016581-PA"/>
    <property type="gene ID" value="BGLB016581"/>
</dbReference>
<dbReference type="EC" id="4.2.1.1" evidence="5 15"/>
<dbReference type="VEuPathDB" id="VectorBase:BGLB016581"/>
<dbReference type="Proteomes" id="UP000076420">
    <property type="component" value="Unassembled WGS sequence"/>
</dbReference>
<comment type="subcellular location">
    <subcellularLocation>
        <location evidence="2">Nucleus</location>
    </subcellularLocation>
</comment>
<dbReference type="InterPro" id="IPR005037">
    <property type="entry name" value="PRP38"/>
</dbReference>
<keyword evidence="11" id="KW-0508">mRNA splicing</keyword>
<evidence type="ECO:0000256" key="11">
    <source>
        <dbReference type="ARBA" id="ARBA00023187"/>
    </source>
</evidence>
<evidence type="ECO:0000256" key="9">
    <source>
        <dbReference type="ARBA" id="ARBA00022833"/>
    </source>
</evidence>
<feature type="domain" description="Alpha-carbonic anhydrase" evidence="17">
    <location>
        <begin position="544"/>
        <end position="1130"/>
    </location>
</feature>
<feature type="region of interest" description="Disordered" evidence="16">
    <location>
        <begin position="848"/>
        <end position="1023"/>
    </location>
</feature>
<dbReference type="GO" id="GO:0004089">
    <property type="term" value="F:carbonate dehydratase activity"/>
    <property type="evidence" value="ECO:0007669"/>
    <property type="project" value="UniProtKB-UniRule"/>
</dbReference>
<evidence type="ECO:0000256" key="16">
    <source>
        <dbReference type="SAM" id="MobiDB-lite"/>
    </source>
</evidence>
<sequence>MCWVKVIAVLAACLFITVHSAEWTYKGDHGDDHWPELFDKCAQRHQSPINIYEGDLTIDSQLLPFRFSNYDALVDMVLSNNGHSAVVTLGPTVPVAISGGGLTNTYNAVQFHFHWGETSVDGSEHLVSSAAYPMELHIVHYNTKYPDFSTASVQPDGLAVLGFMFEISSTNNKNLDNIVNNFANVMTVGTSVSLGAGTLSSILPPSFSKFYRYPGSLTTPGCDESVTWTVFKETIQISELQLQVFRSLTDSHNELLSENHRGVQPINDRVVVANFDPHIHWSYHATSEWSDLYEACSAENQSPINIETNLTQADEKLQVLTFKNYDGSSPVTMKLKNTGHAAQVDFSGAEISVSNGGLPDEYVASQLHFHWGSHDLIGSEHLIDDHSYPMELHIVHYKKSLGSLANAATEAEGLAVLGIFFQISSNDNPALNSIIQNLGSIQMPDTSVEIPTFSLNSILPANRVDFYRYEGSLTTPRCLESVIWTVFKDSVPISSAQLDKFRNIRSSERDQNGQNIALVDNTRHVQYLNGRVVLRNFNLPPPDNYWSYKGSHGPSSWAHDYPLCGDRYTGRQSPVNIDTKKVLFNVVNSIPLRLDGYNASSGYTLTMRNTGHSVQIDIDGNLTVSRGGLRFTYRATQVHFHWGSDSTRGSEHTIDGRSYPMESTSQFLSDLKLAEFYGSVSTTLVYLSVSFRSQTLQSSLAISALMVDKAMELKYVGGVFGGNIKPVPFLCLLLKMLQIQPEKDIVVEFIKNEDFKYVRALGALYMRLTGTSVDCYKYLEPLYYDYRKLKVIDRNGVFSIIYMDEFIDNLLREERVCDIILPRIQKRNVLEETNVLETRVSAIEEDIDDVESEEEEEITKDVKKIVPPPPVKENKPPRQSSPHRRRISPRRRDNRENHRHRSPVKRRSRSRERVDKRHRSPPDLKHREDLRYKGINKKARYEREDDRHRRRHIDRSYKEKDREHRAHRENKRDGGREDKREGGREDRREGAREDRRNSGRDSRREGGRDEKRESGRDRDDKGRKNTNIQHLLLVSFFHTGSSVLLDVVAFPFLPSDTSSFFRYDGSLTTPGCYETVTWTLFRETIKVSEDQIAKLRTLQQIDHSTNLPTPMVDNNRPVQPLNGRTVTSIFWF</sequence>
<keyword evidence="6" id="KW-0507">mRNA processing</keyword>
<keyword evidence="10" id="KW-0325">Glycoprotein</keyword>
<evidence type="ECO:0000256" key="6">
    <source>
        <dbReference type="ARBA" id="ARBA00022664"/>
    </source>
</evidence>
<accession>A0A2C9K8T0</accession>
<evidence type="ECO:0000256" key="3">
    <source>
        <dbReference type="ARBA" id="ARBA00006164"/>
    </source>
</evidence>
<dbReference type="PANTHER" id="PTHR18952">
    <property type="entry name" value="CARBONIC ANHYDRASE"/>
    <property type="match status" value="1"/>
</dbReference>
<dbReference type="Gene3D" id="3.10.200.10">
    <property type="entry name" value="Alpha carbonic anhydrase"/>
    <property type="match status" value="4"/>
</dbReference>
<dbReference type="PANTHER" id="PTHR18952:SF265">
    <property type="entry name" value="CARBONIC ANHYDRASE"/>
    <property type="match status" value="1"/>
</dbReference>
<evidence type="ECO:0000256" key="2">
    <source>
        <dbReference type="ARBA" id="ARBA00004123"/>
    </source>
</evidence>
<gene>
    <name evidence="18" type="primary">106050470</name>
</gene>
<evidence type="ECO:0000256" key="5">
    <source>
        <dbReference type="ARBA" id="ARBA00012925"/>
    </source>
</evidence>
<dbReference type="SUPFAM" id="SSF51069">
    <property type="entry name" value="Carbonic anhydrase"/>
    <property type="match status" value="4"/>
</dbReference>
<feature type="compositionally biased region" description="Acidic residues" evidence="16">
    <location>
        <begin position="848"/>
        <end position="858"/>
    </location>
</feature>
<evidence type="ECO:0000256" key="12">
    <source>
        <dbReference type="ARBA" id="ARBA00023239"/>
    </source>
</evidence>
<keyword evidence="15" id="KW-0732">Signal</keyword>
<dbReference type="Pfam" id="PF03371">
    <property type="entry name" value="PRP38"/>
    <property type="match status" value="1"/>
</dbReference>
<feature type="compositionally biased region" description="Basic and acidic residues" evidence="16">
    <location>
        <begin position="911"/>
        <end position="932"/>
    </location>
</feature>
<evidence type="ECO:0000256" key="10">
    <source>
        <dbReference type="ARBA" id="ARBA00023180"/>
    </source>
</evidence>
<name>A0A2C9K8T0_BIOGL</name>
<dbReference type="CDD" id="cd00326">
    <property type="entry name" value="alpha_CA"/>
    <property type="match status" value="3"/>
</dbReference>
<organism evidence="18 19">
    <name type="scientific">Biomphalaria glabrata</name>
    <name type="common">Bloodfluke planorb</name>
    <name type="synonym">Freshwater snail</name>
    <dbReference type="NCBI Taxonomy" id="6526"/>
    <lineage>
        <taxon>Eukaryota</taxon>
        <taxon>Metazoa</taxon>
        <taxon>Spiralia</taxon>
        <taxon>Lophotrochozoa</taxon>
        <taxon>Mollusca</taxon>
        <taxon>Gastropoda</taxon>
        <taxon>Heterobranchia</taxon>
        <taxon>Euthyneura</taxon>
        <taxon>Panpulmonata</taxon>
        <taxon>Hygrophila</taxon>
        <taxon>Lymnaeoidea</taxon>
        <taxon>Planorbidae</taxon>
        <taxon>Biomphalaria</taxon>
    </lineage>
</organism>
<evidence type="ECO:0000256" key="7">
    <source>
        <dbReference type="ARBA" id="ARBA00022723"/>
    </source>
</evidence>
<feature type="signal peptide" evidence="15">
    <location>
        <begin position="1"/>
        <end position="20"/>
    </location>
</feature>
<dbReference type="GO" id="GO:0008380">
    <property type="term" value="P:RNA splicing"/>
    <property type="evidence" value="ECO:0007669"/>
    <property type="project" value="UniProtKB-KW"/>
</dbReference>
<keyword evidence="7 15" id="KW-0479">Metal-binding</keyword>
<feature type="compositionally biased region" description="Basic residues" evidence="16">
    <location>
        <begin position="897"/>
        <end position="910"/>
    </location>
</feature>
<dbReference type="VEuPathDB" id="VectorBase:BGLAX_028862"/>
<dbReference type="PROSITE" id="PS00162">
    <property type="entry name" value="ALPHA_CA_1"/>
    <property type="match status" value="2"/>
</dbReference>
<dbReference type="InterPro" id="IPR018338">
    <property type="entry name" value="Carbonic_anhydrase_a-class_CS"/>
</dbReference>
<comment type="function">
    <text evidence="1 15">Reversible hydration of carbon dioxide.</text>
</comment>
<comment type="similarity">
    <text evidence="4 15">Belongs to the alpha-carbonic anhydrase family.</text>
</comment>
<dbReference type="SMART" id="SM01057">
    <property type="entry name" value="Carb_anhydrase"/>
    <property type="match status" value="4"/>
</dbReference>
<dbReference type="PROSITE" id="PS51144">
    <property type="entry name" value="ALPHA_CA_2"/>
    <property type="match status" value="3"/>
</dbReference>
<dbReference type="FunFam" id="3.10.200.10:FF:000003">
    <property type="entry name" value="Carbonic anhydrase 12"/>
    <property type="match status" value="2"/>
</dbReference>
<protein>
    <recommendedName>
        <fullName evidence="5 15">Carbonic anhydrase</fullName>
        <ecNumber evidence="5 15">4.2.1.1</ecNumber>
    </recommendedName>
</protein>
<dbReference type="OrthoDB" id="429145at2759"/>
<dbReference type="InterPro" id="IPR001148">
    <property type="entry name" value="CA_dom"/>
</dbReference>
<evidence type="ECO:0000313" key="19">
    <source>
        <dbReference type="Proteomes" id="UP000076420"/>
    </source>
</evidence>
<evidence type="ECO:0000256" key="1">
    <source>
        <dbReference type="ARBA" id="ARBA00002904"/>
    </source>
</evidence>
<evidence type="ECO:0000256" key="14">
    <source>
        <dbReference type="ARBA" id="ARBA00048348"/>
    </source>
</evidence>
<evidence type="ECO:0000256" key="13">
    <source>
        <dbReference type="ARBA" id="ARBA00023242"/>
    </source>
</evidence>
<evidence type="ECO:0000256" key="15">
    <source>
        <dbReference type="RuleBase" id="RU367011"/>
    </source>
</evidence>
<feature type="domain" description="Alpha-carbonic anhydrase" evidence="17">
    <location>
        <begin position="279"/>
        <end position="537"/>
    </location>
</feature>
<dbReference type="KEGG" id="bgt:106050470"/>
<dbReference type="InterPro" id="IPR023561">
    <property type="entry name" value="Carbonic_anhydrase_a-class"/>
</dbReference>
<proteinExistence type="inferred from homology"/>
<dbReference type="GO" id="GO:0005681">
    <property type="term" value="C:spliceosomal complex"/>
    <property type="evidence" value="ECO:0007669"/>
    <property type="project" value="UniProtKB-KW"/>
</dbReference>
<dbReference type="GO" id="GO:0008270">
    <property type="term" value="F:zinc ion binding"/>
    <property type="evidence" value="ECO:0007669"/>
    <property type="project" value="UniProtKB-UniRule"/>
</dbReference>
<feature type="domain" description="Alpha-carbonic anhydrase" evidence="17">
    <location>
        <begin position="21"/>
        <end position="275"/>
    </location>
</feature>
<dbReference type="InterPro" id="IPR036398">
    <property type="entry name" value="CA_dom_sf"/>
</dbReference>
<keyword evidence="8" id="KW-0747">Spliceosome</keyword>
<keyword evidence="9 15" id="KW-0862">Zinc</keyword>
<comment type="catalytic activity">
    <reaction evidence="14 15">
        <text>hydrogencarbonate + H(+) = CO2 + H2O</text>
        <dbReference type="Rhea" id="RHEA:10748"/>
        <dbReference type="ChEBI" id="CHEBI:15377"/>
        <dbReference type="ChEBI" id="CHEBI:15378"/>
        <dbReference type="ChEBI" id="CHEBI:16526"/>
        <dbReference type="ChEBI" id="CHEBI:17544"/>
        <dbReference type="EC" id="4.2.1.1"/>
    </reaction>
</comment>
<comment type="cofactor">
    <cofactor evidence="15">
        <name>Zn(2+)</name>
        <dbReference type="ChEBI" id="CHEBI:29105"/>
    </cofactor>
</comment>
<dbReference type="Pfam" id="PF00194">
    <property type="entry name" value="Carb_anhydrase"/>
    <property type="match status" value="4"/>
</dbReference>
<feature type="compositionally biased region" description="Basic and acidic residues" evidence="16">
    <location>
        <begin position="954"/>
        <end position="1023"/>
    </location>
</feature>
<keyword evidence="13" id="KW-0539">Nucleus</keyword>
<evidence type="ECO:0000256" key="8">
    <source>
        <dbReference type="ARBA" id="ARBA00022728"/>
    </source>
</evidence>
<evidence type="ECO:0000256" key="4">
    <source>
        <dbReference type="ARBA" id="ARBA00010718"/>
    </source>
</evidence>
<dbReference type="STRING" id="6526.A0A2C9K8T0"/>
<dbReference type="VEuPathDB" id="VectorBase:BGLAX_052477"/>
<evidence type="ECO:0000259" key="17">
    <source>
        <dbReference type="PROSITE" id="PS51144"/>
    </source>
</evidence>
<dbReference type="GO" id="GO:0006397">
    <property type="term" value="P:mRNA processing"/>
    <property type="evidence" value="ECO:0007669"/>
    <property type="project" value="UniProtKB-KW"/>
</dbReference>
<reference evidence="18" key="1">
    <citation type="submission" date="2020-05" db="UniProtKB">
        <authorList>
            <consortium name="EnsemblMetazoa"/>
        </authorList>
    </citation>
    <scope>IDENTIFICATION</scope>
    <source>
        <strain evidence="18">BB02</strain>
    </source>
</reference>